<sequence>MEFDVSLMMDSQWEYADYEPSNVHIYEKEYHDYVVYYVAQGDSRFFSGCSQRTPSTDSDNESKDGSTTQEKKHGRVSQPINTIAYTVGDRDTLTSVAARFDTTPSELSKLNRLGSTFIYSGQQLWVPAKGEGRPGGGTAADAPSPDPCHDHESQDDLPPEEKELLDNLRPVSPKPGHMERIKTPLGTSGATVYEDEQPFRERFLKINVRHITDGQGVVGGVLLVTPNAVMFDPNVSDPLVIEHGAESYGVIAPMEFVVNAAIYFDIAHMRVSHTESGHLDKKPEIYYMKKPQVDNRKCQSPGKDENFPELAGDDSESVCSCAERDGDAFPKAFERELVTPTNLQGEENSTSIKEKEKDKDGNEKEFCTGGQASRTLEERRRSMLDHHWAVPSKDRSTFSVDDEQQDSLNSDKQTEPAKSNAIPEDEEGSLVKLSCHDSGIDIRDPNPPIPVVQPIPSKKVYSDADIVLSSDWVPPITIAPTNITSTLEATSAINGRKKASSVSFSLESNAEELEKDEEHKEDEKQETRKNKMLKRLSYPLSWMEGLTGEKDDESSKSISDKMSSLPNSADSHHSSVFSKVFSRRSSVGTFIRQQPLTSSGSSSVDSSRGSKTSTTAPRLDYRSMVSVEDMPELFVSFDKLIPRPARSCEDPPLYLRLRTGRPKDKKIPRSTPIMSYGKKKLRPEYWFSVPRNRVDDLFRFIHAWVPNLYGELDENYWRERGYILSDTDTDLSPELSPHESGEGADSAEDSKTRDEHGDDISELTRESWEVLSMSEEFRRALYANSAISLDNDVIVPDLIGTTEILSDEHREQLCRHLPARAEGYQWTLVFSTSQHGFSLNSMYRKMAKVESPILLVVEDTEGSVFGALTSCSLHVSDHFYGTGESLLFRFTPRFQCFNWTGDNLYFIKGNNESLAIGAGDGKFGLWLDGDLYQGRTQSCSTYGNEPLAPREDFVVKTLECWAFI</sequence>
<feature type="compositionally biased region" description="Basic and acidic residues" evidence="5">
    <location>
        <begin position="748"/>
        <end position="760"/>
    </location>
</feature>
<dbReference type="SMART" id="SM00257">
    <property type="entry name" value="LysM"/>
    <property type="match status" value="1"/>
</dbReference>
<evidence type="ECO:0000256" key="3">
    <source>
        <dbReference type="ARBA" id="ARBA00023128"/>
    </source>
</evidence>
<gene>
    <name evidence="8" type="ORF">PUN28_017552</name>
</gene>
<dbReference type="AlphaFoldDB" id="A0AAW2ENU5"/>
<keyword evidence="3" id="KW-0496">Mitochondrion</keyword>
<dbReference type="PROSITE" id="PS51782">
    <property type="entry name" value="LYSM"/>
    <property type="match status" value="1"/>
</dbReference>
<feature type="region of interest" description="Disordered" evidence="5">
    <location>
        <begin position="336"/>
        <end position="380"/>
    </location>
</feature>
<feature type="domain" description="LysM" evidence="6">
    <location>
        <begin position="83"/>
        <end position="126"/>
    </location>
</feature>
<dbReference type="PANTHER" id="PTHR23354:SF62">
    <property type="entry name" value="MUSTARD, ISOFORM V"/>
    <property type="match status" value="1"/>
</dbReference>
<feature type="region of interest" description="Disordered" evidence="5">
    <location>
        <begin position="546"/>
        <end position="573"/>
    </location>
</feature>
<feature type="region of interest" description="Disordered" evidence="5">
    <location>
        <begin position="128"/>
        <end position="158"/>
    </location>
</feature>
<keyword evidence="9" id="KW-1185">Reference proteome</keyword>
<dbReference type="InterPro" id="IPR018392">
    <property type="entry name" value="LysM"/>
</dbReference>
<dbReference type="CDD" id="cd00118">
    <property type="entry name" value="LysM"/>
    <property type="match status" value="1"/>
</dbReference>
<feature type="compositionally biased region" description="Basic and acidic residues" evidence="5">
    <location>
        <begin position="352"/>
        <end position="366"/>
    </location>
</feature>
<feature type="compositionally biased region" description="Basic and acidic residues" evidence="5">
    <location>
        <begin position="147"/>
        <end position="158"/>
    </location>
</feature>
<evidence type="ECO:0000259" key="7">
    <source>
        <dbReference type="PROSITE" id="PS51886"/>
    </source>
</evidence>
<feature type="region of interest" description="Disordered" evidence="5">
    <location>
        <begin position="509"/>
        <end position="531"/>
    </location>
</feature>
<dbReference type="Gene3D" id="3.10.350.10">
    <property type="entry name" value="LysM domain"/>
    <property type="match status" value="1"/>
</dbReference>
<dbReference type="InterPro" id="IPR036779">
    <property type="entry name" value="LysM_dom_sf"/>
</dbReference>
<feature type="region of interest" description="Disordered" evidence="5">
    <location>
        <begin position="394"/>
        <end position="429"/>
    </location>
</feature>
<dbReference type="InterPro" id="IPR006571">
    <property type="entry name" value="TLDc_dom"/>
</dbReference>
<dbReference type="GO" id="GO:0006979">
    <property type="term" value="P:response to oxidative stress"/>
    <property type="evidence" value="ECO:0007669"/>
    <property type="project" value="TreeGrafter"/>
</dbReference>
<comment type="caution">
    <text evidence="8">The sequence shown here is derived from an EMBL/GenBank/DDBJ whole genome shotgun (WGS) entry which is preliminary data.</text>
</comment>
<reference evidence="8 9" key="1">
    <citation type="submission" date="2023-03" db="EMBL/GenBank/DDBJ databases">
        <title>High recombination rates correlate with genetic variation in Cardiocondyla obscurior ants.</title>
        <authorList>
            <person name="Errbii M."/>
        </authorList>
    </citation>
    <scope>NUCLEOTIDE SEQUENCE [LARGE SCALE GENOMIC DNA]</scope>
    <source>
        <strain evidence="8">Alpha-2009</strain>
        <tissue evidence="8">Whole body</tissue>
    </source>
</reference>
<protein>
    <recommendedName>
        <fullName evidence="4">Oxidation resistance protein 1</fullName>
    </recommendedName>
</protein>
<dbReference type="Pfam" id="PF01476">
    <property type="entry name" value="LysM"/>
    <property type="match status" value="1"/>
</dbReference>
<accession>A0AAW2ENU5</accession>
<evidence type="ECO:0000256" key="4">
    <source>
        <dbReference type="ARBA" id="ARBA00040604"/>
    </source>
</evidence>
<comment type="similarity">
    <text evidence="2">Belongs to the OXR1 family.</text>
</comment>
<comment type="subcellular location">
    <subcellularLocation>
        <location evidence="1">Mitochondrion</location>
    </subcellularLocation>
</comment>
<dbReference type="EMBL" id="JADYXP020000021">
    <property type="protein sequence ID" value="KAL0103347.1"/>
    <property type="molecule type" value="Genomic_DNA"/>
</dbReference>
<evidence type="ECO:0000259" key="6">
    <source>
        <dbReference type="PROSITE" id="PS51782"/>
    </source>
</evidence>
<feature type="compositionally biased region" description="Basic and acidic residues" evidence="5">
    <location>
        <begin position="516"/>
        <end position="529"/>
    </location>
</feature>
<feature type="domain" description="TLDc" evidence="7">
    <location>
        <begin position="803"/>
        <end position="964"/>
    </location>
</feature>
<evidence type="ECO:0000256" key="5">
    <source>
        <dbReference type="SAM" id="MobiDB-lite"/>
    </source>
</evidence>
<feature type="compositionally biased region" description="Polar residues" evidence="5">
    <location>
        <begin position="339"/>
        <end position="351"/>
    </location>
</feature>
<dbReference type="Proteomes" id="UP001430953">
    <property type="component" value="Unassembled WGS sequence"/>
</dbReference>
<dbReference type="GO" id="GO:0005634">
    <property type="term" value="C:nucleus"/>
    <property type="evidence" value="ECO:0007669"/>
    <property type="project" value="TreeGrafter"/>
</dbReference>
<evidence type="ECO:0000313" key="8">
    <source>
        <dbReference type="EMBL" id="KAL0103347.1"/>
    </source>
</evidence>
<evidence type="ECO:0000256" key="1">
    <source>
        <dbReference type="ARBA" id="ARBA00004173"/>
    </source>
</evidence>
<name>A0AAW2ENU5_9HYME</name>
<dbReference type="SUPFAM" id="SSF54106">
    <property type="entry name" value="LysM domain"/>
    <property type="match status" value="1"/>
</dbReference>
<feature type="region of interest" description="Disordered" evidence="5">
    <location>
        <begin position="49"/>
        <end position="81"/>
    </location>
</feature>
<feature type="region of interest" description="Disordered" evidence="5">
    <location>
        <begin position="592"/>
        <end position="617"/>
    </location>
</feature>
<evidence type="ECO:0000256" key="2">
    <source>
        <dbReference type="ARBA" id="ARBA00009540"/>
    </source>
</evidence>
<dbReference type="PROSITE" id="PS51886">
    <property type="entry name" value="TLDC"/>
    <property type="match status" value="1"/>
</dbReference>
<dbReference type="PANTHER" id="PTHR23354">
    <property type="entry name" value="NUCLEOLAR PROTEIN 7/ESTROGEN RECEPTOR COACTIVATOR-RELATED"/>
    <property type="match status" value="1"/>
</dbReference>
<evidence type="ECO:0000313" key="9">
    <source>
        <dbReference type="Proteomes" id="UP001430953"/>
    </source>
</evidence>
<organism evidence="8 9">
    <name type="scientific">Cardiocondyla obscurior</name>
    <dbReference type="NCBI Taxonomy" id="286306"/>
    <lineage>
        <taxon>Eukaryota</taxon>
        <taxon>Metazoa</taxon>
        <taxon>Ecdysozoa</taxon>
        <taxon>Arthropoda</taxon>
        <taxon>Hexapoda</taxon>
        <taxon>Insecta</taxon>
        <taxon>Pterygota</taxon>
        <taxon>Neoptera</taxon>
        <taxon>Endopterygota</taxon>
        <taxon>Hymenoptera</taxon>
        <taxon>Apocrita</taxon>
        <taxon>Aculeata</taxon>
        <taxon>Formicoidea</taxon>
        <taxon>Formicidae</taxon>
        <taxon>Myrmicinae</taxon>
        <taxon>Cardiocondyla</taxon>
    </lineage>
</organism>
<feature type="compositionally biased region" description="Basic and acidic residues" evidence="5">
    <location>
        <begin position="294"/>
        <end position="306"/>
    </location>
</feature>
<dbReference type="Pfam" id="PF07534">
    <property type="entry name" value="TLD"/>
    <property type="match status" value="1"/>
</dbReference>
<feature type="region of interest" description="Disordered" evidence="5">
    <location>
        <begin position="728"/>
        <end position="760"/>
    </location>
</feature>
<proteinExistence type="inferred from homology"/>
<feature type="region of interest" description="Disordered" evidence="5">
    <location>
        <begin position="294"/>
        <end position="315"/>
    </location>
</feature>
<feature type="compositionally biased region" description="Basic and acidic residues" evidence="5">
    <location>
        <begin position="547"/>
        <end position="559"/>
    </location>
</feature>
<dbReference type="GO" id="GO:0005739">
    <property type="term" value="C:mitochondrion"/>
    <property type="evidence" value="ECO:0007669"/>
    <property type="project" value="UniProtKB-SubCell"/>
</dbReference>
<feature type="compositionally biased region" description="Low complexity" evidence="5">
    <location>
        <begin position="597"/>
        <end position="614"/>
    </location>
</feature>
<dbReference type="SMART" id="SM00584">
    <property type="entry name" value="TLDc"/>
    <property type="match status" value="1"/>
</dbReference>